<evidence type="ECO:0000313" key="12">
    <source>
        <dbReference type="Proteomes" id="UP000270626"/>
    </source>
</evidence>
<keyword evidence="7" id="KW-0051">Antiviral defense</keyword>
<evidence type="ECO:0000313" key="11">
    <source>
        <dbReference type="EMBL" id="RKT51146.1"/>
    </source>
</evidence>
<sequence length="314" mass="35509">MTINDETLAELVRHLEIDEHLLLTLVAAISSPNKFYRSFAIPKRRGGIREIESPYPSLGSIQKAILRKILDGFSVHPCAHAFTRKKKALDHAAYHLGCKELITLDIKNFFPSITRQMVFQALNNSGLSSHFSFYISLLCCLNDVLPQGACTSPALSNVVFSQLDERLHRLAIHLGLKYSRYADDLAFSGEKIPRNMIKTVQKVLATKGFELNTEKTRLKVFGAKKIITGVSITSGIPKAPRSFKRSLRVKIHELEKHIDNLASMKKFDPLVFERTLGKLNYLLQIEPGNEFALKKKKLLSEQHQKFLSLGRQVQ</sequence>
<keyword evidence="3" id="KW-0548">Nucleotidyltransferase</keyword>
<keyword evidence="5" id="KW-0460">Magnesium</keyword>
<evidence type="ECO:0000256" key="2">
    <source>
        <dbReference type="ARBA" id="ARBA00022679"/>
    </source>
</evidence>
<dbReference type="GO" id="GO:0046872">
    <property type="term" value="F:metal ion binding"/>
    <property type="evidence" value="ECO:0007669"/>
    <property type="project" value="UniProtKB-KW"/>
</dbReference>
<organism evidence="11 12">
    <name type="scientific">Azonexus fungiphilus</name>
    <dbReference type="NCBI Taxonomy" id="146940"/>
    <lineage>
        <taxon>Bacteria</taxon>
        <taxon>Pseudomonadati</taxon>
        <taxon>Pseudomonadota</taxon>
        <taxon>Betaproteobacteria</taxon>
        <taxon>Rhodocyclales</taxon>
        <taxon>Azonexaceae</taxon>
        <taxon>Azonexus</taxon>
    </lineage>
</organism>
<evidence type="ECO:0000256" key="1">
    <source>
        <dbReference type="ARBA" id="ARBA00012493"/>
    </source>
</evidence>
<dbReference type="InterPro" id="IPR000477">
    <property type="entry name" value="RT_dom"/>
</dbReference>
<reference evidence="11 12" key="1">
    <citation type="submission" date="2018-10" db="EMBL/GenBank/DDBJ databases">
        <title>Genomic Encyclopedia of Type Strains, Phase IV (KMG-IV): sequencing the most valuable type-strain genomes for metagenomic binning, comparative biology and taxonomic classification.</title>
        <authorList>
            <person name="Goeker M."/>
        </authorList>
    </citation>
    <scope>NUCLEOTIDE SEQUENCE [LARGE SCALE GENOMIC DNA]</scope>
    <source>
        <strain evidence="11 12">DSM 23841</strain>
    </source>
</reference>
<evidence type="ECO:0000259" key="10">
    <source>
        <dbReference type="PROSITE" id="PS50878"/>
    </source>
</evidence>
<evidence type="ECO:0000256" key="6">
    <source>
        <dbReference type="ARBA" id="ARBA00022918"/>
    </source>
</evidence>
<dbReference type="EMBL" id="RBXP01000016">
    <property type="protein sequence ID" value="RKT51146.1"/>
    <property type="molecule type" value="Genomic_DNA"/>
</dbReference>
<dbReference type="InterPro" id="IPR043502">
    <property type="entry name" value="DNA/RNA_pol_sf"/>
</dbReference>
<dbReference type="GO" id="GO:0003723">
    <property type="term" value="F:RNA binding"/>
    <property type="evidence" value="ECO:0007669"/>
    <property type="project" value="InterPro"/>
</dbReference>
<evidence type="ECO:0000256" key="9">
    <source>
        <dbReference type="ARBA" id="ARBA00048173"/>
    </source>
</evidence>
<evidence type="ECO:0000256" key="5">
    <source>
        <dbReference type="ARBA" id="ARBA00022842"/>
    </source>
</evidence>
<comment type="caution">
    <text evidence="11">The sequence shown here is derived from an EMBL/GenBank/DDBJ whole genome shotgun (WGS) entry which is preliminary data.</text>
</comment>
<accession>A0A495VP84</accession>
<evidence type="ECO:0000256" key="3">
    <source>
        <dbReference type="ARBA" id="ARBA00022695"/>
    </source>
</evidence>
<dbReference type="RefSeq" id="WP_170160212.1">
    <property type="nucleotide sequence ID" value="NZ_RBXP01000016.1"/>
</dbReference>
<keyword evidence="6 11" id="KW-0695">RNA-directed DNA polymerase</keyword>
<dbReference type="InterPro" id="IPR000123">
    <property type="entry name" value="Reverse_transcriptase_msDNA"/>
</dbReference>
<dbReference type="AlphaFoldDB" id="A0A495VP84"/>
<dbReference type="InterPro" id="IPR051083">
    <property type="entry name" value="GrpII_Intron_Splice-Mob/Def"/>
</dbReference>
<keyword evidence="4" id="KW-0479">Metal-binding</keyword>
<dbReference type="PANTHER" id="PTHR34047">
    <property type="entry name" value="NUCLEAR INTRON MATURASE 1, MITOCHONDRIAL-RELATED"/>
    <property type="match status" value="1"/>
</dbReference>
<dbReference type="GO" id="GO:0003964">
    <property type="term" value="F:RNA-directed DNA polymerase activity"/>
    <property type="evidence" value="ECO:0007669"/>
    <property type="project" value="UniProtKB-KW"/>
</dbReference>
<dbReference type="Proteomes" id="UP000270626">
    <property type="component" value="Unassembled WGS sequence"/>
</dbReference>
<keyword evidence="12" id="KW-1185">Reference proteome</keyword>
<evidence type="ECO:0000256" key="4">
    <source>
        <dbReference type="ARBA" id="ARBA00022723"/>
    </source>
</evidence>
<dbReference type="GO" id="GO:0051607">
    <property type="term" value="P:defense response to virus"/>
    <property type="evidence" value="ECO:0007669"/>
    <property type="project" value="UniProtKB-KW"/>
</dbReference>
<dbReference type="Pfam" id="PF00078">
    <property type="entry name" value="RVT_1"/>
    <property type="match status" value="1"/>
</dbReference>
<name>A0A495VP84_9RHOO</name>
<dbReference type="SUPFAM" id="SSF56672">
    <property type="entry name" value="DNA/RNA polymerases"/>
    <property type="match status" value="1"/>
</dbReference>
<dbReference type="PROSITE" id="PS50878">
    <property type="entry name" value="RT_POL"/>
    <property type="match status" value="1"/>
</dbReference>
<comment type="catalytic activity">
    <reaction evidence="9">
        <text>DNA(n) + a 2'-deoxyribonucleoside 5'-triphosphate = DNA(n+1) + diphosphate</text>
        <dbReference type="Rhea" id="RHEA:22508"/>
        <dbReference type="Rhea" id="RHEA-COMP:17339"/>
        <dbReference type="Rhea" id="RHEA-COMP:17340"/>
        <dbReference type="ChEBI" id="CHEBI:33019"/>
        <dbReference type="ChEBI" id="CHEBI:61560"/>
        <dbReference type="ChEBI" id="CHEBI:173112"/>
        <dbReference type="EC" id="2.7.7.49"/>
    </reaction>
</comment>
<protein>
    <recommendedName>
        <fullName evidence="1">RNA-directed DNA polymerase</fullName>
        <ecNumber evidence="1">2.7.7.49</ecNumber>
    </recommendedName>
</protein>
<keyword evidence="2" id="KW-0808">Transferase</keyword>
<proteinExistence type="inferred from homology"/>
<dbReference type="PANTHER" id="PTHR34047:SF7">
    <property type="entry name" value="RNA-DIRECTED DNA POLYMERASE"/>
    <property type="match status" value="1"/>
</dbReference>
<comment type="similarity">
    <text evidence="8">Belongs to the bacterial reverse transcriptase family.</text>
</comment>
<dbReference type="PRINTS" id="PR00866">
    <property type="entry name" value="RNADNAPOLMS"/>
</dbReference>
<evidence type="ECO:0000256" key="7">
    <source>
        <dbReference type="ARBA" id="ARBA00023118"/>
    </source>
</evidence>
<dbReference type="CDD" id="cd03487">
    <property type="entry name" value="RT_Bac_retron_II"/>
    <property type="match status" value="1"/>
</dbReference>
<dbReference type="EC" id="2.7.7.49" evidence="1"/>
<feature type="domain" description="Reverse transcriptase" evidence="10">
    <location>
        <begin position="1"/>
        <end position="232"/>
    </location>
</feature>
<evidence type="ECO:0000256" key="8">
    <source>
        <dbReference type="ARBA" id="ARBA00034120"/>
    </source>
</evidence>
<gene>
    <name evidence="11" type="ORF">DFR40_2358</name>
</gene>